<sequence length="274" mass="31353">MSLPHHTLSPSLLSPHKSPSPFTKTRPLHGSIQRLHIKSTDVGVVNGVAKKRKIVEHLMLVKAKEELSDAEEKNMLDYLYTSQYHMSGILAISLGGVEELNVDNITHVVYMRFQRKEDLAKFYVNDSYLGILKEHVKPHCYGLISLDYESEVEDDIMPIFRRGEEFNYGVECVLLISFSDNASRHAVEEALDTLRSLIAEYSSFIVQATQGQIFNVTDSEYTHAAVIRFPSLEDLEMFRGSSDYKDMWRLKFQEVTRKALLIYFVVDPIGTELM</sequence>
<name>A0ACB7UQY2_DIOAL</name>
<reference evidence="2" key="1">
    <citation type="journal article" date="2022" name="Nat. Commun.">
        <title>Chromosome evolution and the genetic basis of agronomically important traits in greater yam.</title>
        <authorList>
            <person name="Bredeson J.V."/>
            <person name="Lyons J.B."/>
            <person name="Oniyinde I.O."/>
            <person name="Okereke N.R."/>
            <person name="Kolade O."/>
            <person name="Nnabue I."/>
            <person name="Nwadili C.O."/>
            <person name="Hribova E."/>
            <person name="Parker M."/>
            <person name="Nwogha J."/>
            <person name="Shu S."/>
            <person name="Carlson J."/>
            <person name="Kariba R."/>
            <person name="Muthemba S."/>
            <person name="Knop K."/>
            <person name="Barton G.J."/>
            <person name="Sherwood A.V."/>
            <person name="Lopez-Montes A."/>
            <person name="Asiedu R."/>
            <person name="Jamnadass R."/>
            <person name="Muchugi A."/>
            <person name="Goodstein D."/>
            <person name="Egesi C.N."/>
            <person name="Featherston J."/>
            <person name="Asfaw A."/>
            <person name="Simpson G.G."/>
            <person name="Dolezel J."/>
            <person name="Hendre P.S."/>
            <person name="Van Deynze A."/>
            <person name="Kumar P.L."/>
            <person name="Obidiegwu J.E."/>
            <person name="Bhattacharjee R."/>
            <person name="Rokhsar D.S."/>
        </authorList>
    </citation>
    <scope>NUCLEOTIDE SEQUENCE [LARGE SCALE GENOMIC DNA]</scope>
    <source>
        <strain evidence="2">cv. TDa95/00328</strain>
    </source>
</reference>
<comment type="caution">
    <text evidence="1">The sequence shown here is derived from an EMBL/GenBank/DDBJ whole genome shotgun (WGS) entry which is preliminary data.</text>
</comment>
<dbReference type="Proteomes" id="UP000827976">
    <property type="component" value="Chromosome 14"/>
</dbReference>
<gene>
    <name evidence="1" type="ORF">IHE45_14G030300</name>
</gene>
<keyword evidence="2" id="KW-1185">Reference proteome</keyword>
<evidence type="ECO:0000313" key="1">
    <source>
        <dbReference type="EMBL" id="KAH7663091.1"/>
    </source>
</evidence>
<organism evidence="1 2">
    <name type="scientific">Dioscorea alata</name>
    <name type="common">Purple yam</name>
    <dbReference type="NCBI Taxonomy" id="55571"/>
    <lineage>
        <taxon>Eukaryota</taxon>
        <taxon>Viridiplantae</taxon>
        <taxon>Streptophyta</taxon>
        <taxon>Embryophyta</taxon>
        <taxon>Tracheophyta</taxon>
        <taxon>Spermatophyta</taxon>
        <taxon>Magnoliopsida</taxon>
        <taxon>Liliopsida</taxon>
        <taxon>Dioscoreales</taxon>
        <taxon>Dioscoreaceae</taxon>
        <taxon>Dioscorea</taxon>
    </lineage>
</organism>
<protein>
    <submittedName>
        <fullName evidence="1">Stress responsive alpha-beta barrel-containing protein</fullName>
    </submittedName>
</protein>
<evidence type="ECO:0000313" key="2">
    <source>
        <dbReference type="Proteomes" id="UP000827976"/>
    </source>
</evidence>
<accession>A0ACB7UQY2</accession>
<dbReference type="EMBL" id="CM037024">
    <property type="protein sequence ID" value="KAH7663091.1"/>
    <property type="molecule type" value="Genomic_DNA"/>
</dbReference>
<proteinExistence type="predicted"/>